<gene>
    <name evidence="1" type="ORF">DIABBA_LOCUS4065</name>
</gene>
<evidence type="ECO:0000313" key="2">
    <source>
        <dbReference type="Proteomes" id="UP001153709"/>
    </source>
</evidence>
<dbReference type="AlphaFoldDB" id="A0A9N9SVP7"/>
<proteinExistence type="predicted"/>
<organism evidence="1 2">
    <name type="scientific">Diabrotica balteata</name>
    <name type="common">Banded cucumber beetle</name>
    <dbReference type="NCBI Taxonomy" id="107213"/>
    <lineage>
        <taxon>Eukaryota</taxon>
        <taxon>Metazoa</taxon>
        <taxon>Ecdysozoa</taxon>
        <taxon>Arthropoda</taxon>
        <taxon>Hexapoda</taxon>
        <taxon>Insecta</taxon>
        <taxon>Pterygota</taxon>
        <taxon>Neoptera</taxon>
        <taxon>Endopterygota</taxon>
        <taxon>Coleoptera</taxon>
        <taxon>Polyphaga</taxon>
        <taxon>Cucujiformia</taxon>
        <taxon>Chrysomeloidea</taxon>
        <taxon>Chrysomelidae</taxon>
        <taxon>Galerucinae</taxon>
        <taxon>Diabroticina</taxon>
        <taxon>Diabroticites</taxon>
        <taxon>Diabrotica</taxon>
    </lineage>
</organism>
<name>A0A9N9SVP7_DIABA</name>
<reference evidence="1" key="1">
    <citation type="submission" date="2022-01" db="EMBL/GenBank/DDBJ databases">
        <authorList>
            <person name="King R."/>
        </authorList>
    </citation>
    <scope>NUCLEOTIDE SEQUENCE</scope>
</reference>
<dbReference type="OrthoDB" id="6431883at2759"/>
<accession>A0A9N9SVP7</accession>
<evidence type="ECO:0000313" key="1">
    <source>
        <dbReference type="EMBL" id="CAG9830356.1"/>
    </source>
</evidence>
<keyword evidence="2" id="KW-1185">Reference proteome</keyword>
<sequence length="115" mass="12839">MCTTYTNESRRALVADLKKKPKQQTGMFSKILHSQTHSLHASYAELLELVKAKKPFTDGNLIKKCAVEMAKAFGDSKMAEKFESVPLSHQTIQRRIVAMGEQVEKSTCSPSNLLP</sequence>
<dbReference type="PANTHER" id="PTHR45913">
    <property type="entry name" value="EPM2A-INTERACTING PROTEIN 1"/>
    <property type="match status" value="1"/>
</dbReference>
<dbReference type="EMBL" id="OU898277">
    <property type="protein sequence ID" value="CAG9830356.1"/>
    <property type="molecule type" value="Genomic_DNA"/>
</dbReference>
<dbReference type="Proteomes" id="UP001153709">
    <property type="component" value="Chromosome 2"/>
</dbReference>
<protein>
    <submittedName>
        <fullName evidence="1">Uncharacterized protein</fullName>
    </submittedName>
</protein>
<dbReference type="PANTHER" id="PTHR45913:SF20">
    <property type="entry name" value="GENERAL TRANSCRIPTION FACTOR II-I REPEAT DOMAIN-CONTAINING PROTEIN 2"/>
    <property type="match status" value="1"/>
</dbReference>